<reference evidence="2 3" key="1">
    <citation type="submission" date="2024-05" db="EMBL/GenBank/DDBJ databases">
        <title>The nuclear and mitochondrial genome assemblies of Tetragonisca angustula (Apidae: Meliponini), a tiny yet remarkable pollinator in the Neotropics.</title>
        <authorList>
            <person name="Ferrari R."/>
            <person name="Ricardo P.C."/>
            <person name="Dias F.C."/>
            <person name="Araujo N.S."/>
            <person name="Soares D.O."/>
            <person name="Zhou Q.-S."/>
            <person name="Zhu C.-D."/>
            <person name="Coutinho L."/>
            <person name="Airas M.C."/>
            <person name="Batista T.M."/>
        </authorList>
    </citation>
    <scope>NUCLEOTIDE SEQUENCE [LARGE SCALE GENOMIC DNA]</scope>
    <source>
        <strain evidence="2">ASF017062</strain>
        <tissue evidence="2">Abdomen</tissue>
    </source>
</reference>
<evidence type="ECO:0000313" key="3">
    <source>
        <dbReference type="Proteomes" id="UP001432146"/>
    </source>
</evidence>
<name>A0AAW1AEJ8_9HYME</name>
<protein>
    <submittedName>
        <fullName evidence="2">Uncharacterized protein</fullName>
    </submittedName>
</protein>
<dbReference type="Proteomes" id="UP001432146">
    <property type="component" value="Unassembled WGS sequence"/>
</dbReference>
<feature type="compositionally biased region" description="Polar residues" evidence="1">
    <location>
        <begin position="7"/>
        <end position="18"/>
    </location>
</feature>
<feature type="region of interest" description="Disordered" evidence="1">
    <location>
        <begin position="115"/>
        <end position="163"/>
    </location>
</feature>
<evidence type="ECO:0000256" key="1">
    <source>
        <dbReference type="SAM" id="MobiDB-lite"/>
    </source>
</evidence>
<gene>
    <name evidence="2" type="ORF">QLX08_002187</name>
</gene>
<keyword evidence="3" id="KW-1185">Reference proteome</keyword>
<evidence type="ECO:0000313" key="2">
    <source>
        <dbReference type="EMBL" id="KAK9307583.1"/>
    </source>
</evidence>
<feature type="region of interest" description="Disordered" evidence="1">
    <location>
        <begin position="1"/>
        <end position="49"/>
    </location>
</feature>
<dbReference type="AlphaFoldDB" id="A0AAW1AEJ8"/>
<proteinExistence type="predicted"/>
<feature type="compositionally biased region" description="Polar residues" evidence="1">
    <location>
        <begin position="142"/>
        <end position="163"/>
    </location>
</feature>
<feature type="compositionally biased region" description="Basic and acidic residues" evidence="1">
    <location>
        <begin position="116"/>
        <end position="130"/>
    </location>
</feature>
<sequence>MSRDNRNVSSIGKTPSSLTDKRSCPTKSQQESCMSRMPANDKKKGKWTSNSIAKYQQAISIPVQDETIIKVRAVESKGYADSVGNRSYKDTIDDDPITVLRKEIQDWRNYELSTSRTEEKLTGTPSEERSYNYIASGETTKRQPSSINVSKASTMRVNLPATT</sequence>
<comment type="caution">
    <text evidence="2">The sequence shown here is derived from an EMBL/GenBank/DDBJ whole genome shotgun (WGS) entry which is preliminary data.</text>
</comment>
<organism evidence="2 3">
    <name type="scientific">Tetragonisca angustula</name>
    <dbReference type="NCBI Taxonomy" id="166442"/>
    <lineage>
        <taxon>Eukaryota</taxon>
        <taxon>Metazoa</taxon>
        <taxon>Ecdysozoa</taxon>
        <taxon>Arthropoda</taxon>
        <taxon>Hexapoda</taxon>
        <taxon>Insecta</taxon>
        <taxon>Pterygota</taxon>
        <taxon>Neoptera</taxon>
        <taxon>Endopterygota</taxon>
        <taxon>Hymenoptera</taxon>
        <taxon>Apocrita</taxon>
        <taxon>Aculeata</taxon>
        <taxon>Apoidea</taxon>
        <taxon>Anthophila</taxon>
        <taxon>Apidae</taxon>
        <taxon>Tetragonisca</taxon>
    </lineage>
</organism>
<dbReference type="EMBL" id="JAWNGG020000028">
    <property type="protein sequence ID" value="KAK9307583.1"/>
    <property type="molecule type" value="Genomic_DNA"/>
</dbReference>
<accession>A0AAW1AEJ8</accession>